<dbReference type="AlphaFoldDB" id="A0A8H8CMD6"/>
<sequence length="296" mass="34167">MVLSLPFELIEAIIDAVADTDDHKTLSTCSLTCPLFVTLCQKHIFHTIRLEDTPIPHVLARRISRLEEISRTSPWIADYIQHVQCVSRTLTREDSSTRHWPSTESAALPTIALFGRLTKVHTVLIENIGVFTEEKWDFPDVQAALCRLIYLPTIEWLLLKFVDNFSPVNVIQCVNLKHLSLRMVSFRKSAVHTQDFSSPQTTHLDTLSLDHQSATALLQMMKDFTRSIGDTPIIDFRKIKTTTLLLDRFMFNELGFVELLQQLEWMETLRVYISPSMSNYYLPGPMLFLTFFFFPK</sequence>
<gene>
    <name evidence="1" type="ORF">JR316_004884</name>
</gene>
<dbReference type="OrthoDB" id="2977329at2759"/>
<dbReference type="EMBL" id="JAFIQS010000004">
    <property type="protein sequence ID" value="KAG5170495.1"/>
    <property type="molecule type" value="Genomic_DNA"/>
</dbReference>
<accession>A0A8H8CMD6</accession>
<name>A0A8H8CMD6_PSICU</name>
<organism evidence="1">
    <name type="scientific">Psilocybe cubensis</name>
    <name type="common">Psychedelic mushroom</name>
    <name type="synonym">Stropharia cubensis</name>
    <dbReference type="NCBI Taxonomy" id="181762"/>
    <lineage>
        <taxon>Eukaryota</taxon>
        <taxon>Fungi</taxon>
        <taxon>Dikarya</taxon>
        <taxon>Basidiomycota</taxon>
        <taxon>Agaricomycotina</taxon>
        <taxon>Agaricomycetes</taxon>
        <taxon>Agaricomycetidae</taxon>
        <taxon>Agaricales</taxon>
        <taxon>Agaricineae</taxon>
        <taxon>Strophariaceae</taxon>
        <taxon>Psilocybe</taxon>
    </lineage>
</organism>
<evidence type="ECO:0008006" key="2">
    <source>
        <dbReference type="Google" id="ProtNLM"/>
    </source>
</evidence>
<reference evidence="1" key="1">
    <citation type="submission" date="2021-02" db="EMBL/GenBank/DDBJ databases">
        <title>Psilocybe cubensis genome.</title>
        <authorList>
            <person name="Mckernan K.J."/>
            <person name="Crawford S."/>
            <person name="Trippe A."/>
            <person name="Kane L.T."/>
            <person name="Mclaughlin S."/>
        </authorList>
    </citation>
    <scope>NUCLEOTIDE SEQUENCE [LARGE SCALE GENOMIC DNA]</scope>
    <source>
        <strain evidence="1">MGC-MH-2018</strain>
    </source>
</reference>
<evidence type="ECO:0000313" key="1">
    <source>
        <dbReference type="EMBL" id="KAG5170495.1"/>
    </source>
</evidence>
<protein>
    <recommendedName>
        <fullName evidence="2">F-box domain-containing protein</fullName>
    </recommendedName>
</protein>
<comment type="caution">
    <text evidence="1">The sequence shown here is derived from an EMBL/GenBank/DDBJ whole genome shotgun (WGS) entry which is preliminary data.</text>
</comment>
<proteinExistence type="predicted"/>